<dbReference type="EMBL" id="FNSN01000003">
    <property type="protein sequence ID" value="SEB50882.1"/>
    <property type="molecule type" value="Genomic_DNA"/>
</dbReference>
<dbReference type="PANTHER" id="PTHR41773">
    <property type="entry name" value="GTP PYROPHOSPHATASE-RELATED"/>
    <property type="match status" value="1"/>
</dbReference>
<dbReference type="Proteomes" id="UP000182652">
    <property type="component" value="Unassembled WGS sequence"/>
</dbReference>
<organism evidence="2 3">
    <name type="scientific">Arthrobacter woluwensis</name>
    <dbReference type="NCBI Taxonomy" id="156980"/>
    <lineage>
        <taxon>Bacteria</taxon>
        <taxon>Bacillati</taxon>
        <taxon>Actinomycetota</taxon>
        <taxon>Actinomycetes</taxon>
        <taxon>Micrococcales</taxon>
        <taxon>Micrococcaceae</taxon>
        <taxon>Arthrobacter</taxon>
    </lineage>
</organism>
<dbReference type="AlphaFoldDB" id="A0A1H4JZ36"/>
<dbReference type="RefSeq" id="WP_066213463.1">
    <property type="nucleotide sequence ID" value="NZ_FNSN01000003.1"/>
</dbReference>
<evidence type="ECO:0000259" key="1">
    <source>
        <dbReference type="SMART" id="SM00954"/>
    </source>
</evidence>
<gene>
    <name evidence="2" type="ORF">SAMN04489745_0438</name>
</gene>
<dbReference type="SUPFAM" id="SSF81301">
    <property type="entry name" value="Nucleotidyltransferase"/>
    <property type="match status" value="1"/>
</dbReference>
<accession>A0A1H4JZ36</accession>
<feature type="domain" description="RelA/SpoT" evidence="1">
    <location>
        <begin position="57"/>
        <end position="204"/>
    </location>
</feature>
<dbReference type="InterPro" id="IPR043519">
    <property type="entry name" value="NT_sf"/>
</dbReference>
<sequence>MASNWDRLDDDQRALVAEHVELYRKVRPALKLVTQNVLLTLRGILKASEVTPLFVTGRTKTVESFQEKISRLEAPLEPGGRPVLKFPDPFRTLNDMVGIRVITKLPADNATVANVIKKQRQLFDCRGDREKDIGSIESGTYGYSSRHLILRTIQNEVVREYQKIFNPDIPPNGSYFFECQIRTVFAHAWSEIEHDIRFKTDDPRAWTPQFDRQFTATAAMLETVESAFADLQESYEEVRGYWDEEGTGSIPLTPDQVRRVWQTLLPHVDRKVDDDWGWAAELLAAHGLTRTIEMAELLSAERIRQVRDALDHRYSPGPDRLLDDLLLWKYGQEHVELTGEAPDVTPHPRRDSLGRRLKQIERYRTVHPEV</sequence>
<evidence type="ECO:0000313" key="2">
    <source>
        <dbReference type="EMBL" id="SEB50882.1"/>
    </source>
</evidence>
<protein>
    <submittedName>
        <fullName evidence="2">PpGpp synthetase catalytic domain-containing protein (RelA/SpoT-type nucleotidyltranferase)</fullName>
    </submittedName>
</protein>
<dbReference type="SMART" id="SM00954">
    <property type="entry name" value="RelA_SpoT"/>
    <property type="match status" value="1"/>
</dbReference>
<evidence type="ECO:0000313" key="3">
    <source>
        <dbReference type="Proteomes" id="UP000182652"/>
    </source>
</evidence>
<keyword evidence="3" id="KW-1185">Reference proteome</keyword>
<reference evidence="2 3" key="1">
    <citation type="submission" date="2016-10" db="EMBL/GenBank/DDBJ databases">
        <authorList>
            <person name="de Groot N.N."/>
        </authorList>
    </citation>
    <scope>NUCLEOTIDE SEQUENCE [LARGE SCALE GENOMIC DNA]</scope>
    <source>
        <strain evidence="2 3">DSM 10495</strain>
    </source>
</reference>
<dbReference type="GO" id="GO:0015969">
    <property type="term" value="P:guanosine tetraphosphate metabolic process"/>
    <property type="evidence" value="ECO:0007669"/>
    <property type="project" value="InterPro"/>
</dbReference>
<dbReference type="CDD" id="cd05399">
    <property type="entry name" value="NT_Rel-Spo_like"/>
    <property type="match status" value="1"/>
</dbReference>
<dbReference type="Pfam" id="PF04607">
    <property type="entry name" value="RelA_SpoT"/>
    <property type="match status" value="1"/>
</dbReference>
<proteinExistence type="predicted"/>
<name>A0A1H4JZ36_9MICC</name>
<dbReference type="PANTHER" id="PTHR41773:SF1">
    <property type="entry name" value="RELA_SPOT DOMAIN-CONTAINING PROTEIN"/>
    <property type="match status" value="1"/>
</dbReference>
<dbReference type="InterPro" id="IPR007685">
    <property type="entry name" value="RelA_SpoT"/>
</dbReference>
<dbReference type="OrthoDB" id="9801824at2"/>
<dbReference type="STRING" id="156980.SAMN04489745_0438"/>
<dbReference type="Gene3D" id="3.30.460.10">
    <property type="entry name" value="Beta Polymerase, domain 2"/>
    <property type="match status" value="1"/>
</dbReference>